<comment type="pathway">
    <text evidence="1">Siderophore biosynthesis.</text>
</comment>
<dbReference type="PANTHER" id="PTHR31438">
    <property type="entry name" value="LYSINE N-ACYLTRANSFERASE C17G9.06C-RELATED"/>
    <property type="match status" value="1"/>
</dbReference>
<dbReference type="InterPro" id="IPR019432">
    <property type="entry name" value="Acyltransferase_MbtK/IucB-like"/>
</dbReference>
<evidence type="ECO:0000256" key="1">
    <source>
        <dbReference type="ARBA" id="ARBA00004924"/>
    </source>
</evidence>
<keyword evidence="5" id="KW-1185">Reference proteome</keyword>
<gene>
    <name evidence="4" type="ORF">KM031_03205</name>
</gene>
<evidence type="ECO:0000256" key="2">
    <source>
        <dbReference type="ARBA" id="ARBA00023251"/>
    </source>
</evidence>
<dbReference type="GO" id="GO:0046677">
    <property type="term" value="P:response to antibiotic"/>
    <property type="evidence" value="ECO:0007669"/>
    <property type="project" value="UniProtKB-KW"/>
</dbReference>
<protein>
    <submittedName>
        <fullName evidence="4">Acetyltransferase</fullName>
    </submittedName>
</protein>
<proteinExistence type="predicted"/>
<dbReference type="Pfam" id="PF13523">
    <property type="entry name" value="Acetyltransf_8"/>
    <property type="match status" value="1"/>
</dbReference>
<dbReference type="KEGG" id="gfu:KM031_03205"/>
<dbReference type="PANTHER" id="PTHR31438:SF1">
    <property type="entry name" value="LYSINE N-ACYLTRANSFERASE C17G9.06C-RELATED"/>
    <property type="match status" value="1"/>
</dbReference>
<dbReference type="SMART" id="SM01006">
    <property type="entry name" value="AlcB"/>
    <property type="match status" value="1"/>
</dbReference>
<sequence>MANEVYTFARLTRADFPQMRDWLSQPHVRAWWGAPDAELALLEQALDSDQTDLRLVLLGGRAFAFVQDYAVPPGAEASAEGAPYLAAYPPGSRGMDTFLGAPDLLGQGHAARYLRQRAEALLAEGAARLVIDPDPSNERAVRAYRRAGFRDRLLTSTPGGTAVLVMDYDPAAPVAPLLQNHPGPVPDRQNP</sequence>
<evidence type="ECO:0000313" key="4">
    <source>
        <dbReference type="EMBL" id="QWK90932.1"/>
    </source>
</evidence>
<dbReference type="PROSITE" id="PS51186">
    <property type="entry name" value="GNAT"/>
    <property type="match status" value="1"/>
</dbReference>
<dbReference type="GO" id="GO:0019290">
    <property type="term" value="P:siderophore biosynthetic process"/>
    <property type="evidence" value="ECO:0007669"/>
    <property type="project" value="InterPro"/>
</dbReference>
<organism evidence="4 5">
    <name type="scientific">Gemmobacter fulvus</name>
    <dbReference type="NCBI Taxonomy" id="2840474"/>
    <lineage>
        <taxon>Bacteria</taxon>
        <taxon>Pseudomonadati</taxon>
        <taxon>Pseudomonadota</taxon>
        <taxon>Alphaproteobacteria</taxon>
        <taxon>Rhodobacterales</taxon>
        <taxon>Paracoccaceae</taxon>
        <taxon>Gemmobacter</taxon>
    </lineage>
</organism>
<evidence type="ECO:0000259" key="3">
    <source>
        <dbReference type="PROSITE" id="PS51186"/>
    </source>
</evidence>
<dbReference type="Proteomes" id="UP000679352">
    <property type="component" value="Chromosome"/>
</dbReference>
<dbReference type="RefSeq" id="WP_215503123.1">
    <property type="nucleotide sequence ID" value="NZ_CP076361.1"/>
</dbReference>
<dbReference type="EMBL" id="CP076361">
    <property type="protein sequence ID" value="QWK90932.1"/>
    <property type="molecule type" value="Genomic_DNA"/>
</dbReference>
<dbReference type="Gene3D" id="3.40.630.30">
    <property type="match status" value="1"/>
</dbReference>
<dbReference type="SUPFAM" id="SSF55729">
    <property type="entry name" value="Acyl-CoA N-acyltransferases (Nat)"/>
    <property type="match status" value="1"/>
</dbReference>
<evidence type="ECO:0000313" key="5">
    <source>
        <dbReference type="Proteomes" id="UP000679352"/>
    </source>
</evidence>
<accession>A0A975P7S8</accession>
<dbReference type="GO" id="GO:0016410">
    <property type="term" value="F:N-acyltransferase activity"/>
    <property type="evidence" value="ECO:0007669"/>
    <property type="project" value="TreeGrafter"/>
</dbReference>
<dbReference type="InterPro" id="IPR016181">
    <property type="entry name" value="Acyl_CoA_acyltransferase"/>
</dbReference>
<feature type="domain" description="N-acetyltransferase" evidence="3">
    <location>
        <begin position="6"/>
        <end position="171"/>
    </location>
</feature>
<keyword evidence="2" id="KW-0046">Antibiotic resistance</keyword>
<dbReference type="AlphaFoldDB" id="A0A975P7S8"/>
<name>A0A975P7S8_9RHOB</name>
<reference evidence="4" key="1">
    <citation type="submission" date="2021-06" db="EMBL/GenBank/DDBJ databases">
        <title>Direct submission.</title>
        <authorList>
            <person name="Lee C.-S."/>
            <person name="Jin L."/>
        </authorList>
    </citation>
    <scope>NUCLEOTIDE SEQUENCE</scope>
    <source>
        <strain evidence="4">Con5</strain>
    </source>
</reference>
<dbReference type="InterPro" id="IPR000182">
    <property type="entry name" value="GNAT_dom"/>
</dbReference>